<organism evidence="3 4">
    <name type="scientific">Mytilus galloprovincialis</name>
    <name type="common">Mediterranean mussel</name>
    <dbReference type="NCBI Taxonomy" id="29158"/>
    <lineage>
        <taxon>Eukaryota</taxon>
        <taxon>Metazoa</taxon>
        <taxon>Spiralia</taxon>
        <taxon>Lophotrochozoa</taxon>
        <taxon>Mollusca</taxon>
        <taxon>Bivalvia</taxon>
        <taxon>Autobranchia</taxon>
        <taxon>Pteriomorphia</taxon>
        <taxon>Mytilida</taxon>
        <taxon>Mytiloidea</taxon>
        <taxon>Mytilidae</taxon>
        <taxon>Mytilinae</taxon>
        <taxon>Mytilus</taxon>
    </lineage>
</organism>
<feature type="transmembrane region" description="Helical" evidence="2">
    <location>
        <begin position="44"/>
        <end position="69"/>
    </location>
</feature>
<name>A0A8B6EZE0_MYTGA</name>
<protein>
    <submittedName>
        <fullName evidence="3">Uncharacterized protein</fullName>
    </submittedName>
</protein>
<keyword evidence="2" id="KW-0472">Membrane</keyword>
<dbReference type="PANTHER" id="PTHR24024:SF18">
    <property type="entry name" value="SHORT-CHAIN COLLAGEN C4-LIKE"/>
    <property type="match status" value="1"/>
</dbReference>
<reference evidence="3" key="1">
    <citation type="submission" date="2018-11" db="EMBL/GenBank/DDBJ databases">
        <authorList>
            <person name="Alioto T."/>
            <person name="Alioto T."/>
        </authorList>
    </citation>
    <scope>NUCLEOTIDE SEQUENCE</scope>
</reference>
<gene>
    <name evidence="3" type="ORF">MGAL_10B043980</name>
</gene>
<evidence type="ECO:0000313" key="3">
    <source>
        <dbReference type="EMBL" id="VDI41167.1"/>
    </source>
</evidence>
<evidence type="ECO:0000256" key="2">
    <source>
        <dbReference type="SAM" id="Phobius"/>
    </source>
</evidence>
<evidence type="ECO:0000313" key="4">
    <source>
        <dbReference type="Proteomes" id="UP000596742"/>
    </source>
</evidence>
<dbReference type="Proteomes" id="UP000596742">
    <property type="component" value="Unassembled WGS sequence"/>
</dbReference>
<feature type="compositionally biased region" description="Basic and acidic residues" evidence="1">
    <location>
        <begin position="97"/>
        <end position="123"/>
    </location>
</feature>
<evidence type="ECO:0000256" key="1">
    <source>
        <dbReference type="SAM" id="MobiDB-lite"/>
    </source>
</evidence>
<keyword evidence="2" id="KW-1133">Transmembrane helix</keyword>
<dbReference type="InterPro" id="IPR051077">
    <property type="entry name" value="Ca-dependent_lectin"/>
</dbReference>
<accession>A0A8B6EZE0</accession>
<dbReference type="AlphaFoldDB" id="A0A8B6EZE0"/>
<dbReference type="GO" id="GO:0005615">
    <property type="term" value="C:extracellular space"/>
    <property type="evidence" value="ECO:0007669"/>
    <property type="project" value="TreeGrafter"/>
</dbReference>
<dbReference type="OrthoDB" id="6086925at2759"/>
<dbReference type="EMBL" id="UYJE01005867">
    <property type="protein sequence ID" value="VDI41167.1"/>
    <property type="molecule type" value="Genomic_DNA"/>
</dbReference>
<keyword evidence="4" id="KW-1185">Reference proteome</keyword>
<feature type="region of interest" description="Disordered" evidence="1">
    <location>
        <begin position="91"/>
        <end position="126"/>
    </location>
</feature>
<dbReference type="PANTHER" id="PTHR24024">
    <property type="entry name" value="PULMONARY SURFACTANT-ASSOCIATED PROTEIN A"/>
    <property type="match status" value="1"/>
</dbReference>
<proteinExistence type="predicted"/>
<keyword evidence="2" id="KW-0812">Transmembrane</keyword>
<sequence>MAYNILHNTQQEGCNLQLIKTNEEKINKMKFGTAFLQTKPVEKLLCIGISVGILIILVFFLAIGIVIYYSGRCHGTTLTDTQLRQMMVAINQESPDNSDRPKESTSESEVDTRFDSTTHDTTRDTSLTRTIGGPTYIRWGRTICRNDTEVVYDGYSAGKKWNKYGSGANYLCLTKNPEWGDLQTRGTISELYGVEIDAPDVADSLEVPCSVCRLLFRFSLVMIPGRKTCPKDWTVEYWGYLMSESSLYKNRMSTEYVCVDNEWEHYGTTNNDNAVWYFTKGMCGSLPCPPYINGKLLTCVVCSR</sequence>
<comment type="caution">
    <text evidence="3">The sequence shown here is derived from an EMBL/GenBank/DDBJ whole genome shotgun (WGS) entry which is preliminary data.</text>
</comment>